<feature type="region of interest" description="Disordered" evidence="1">
    <location>
        <begin position="1"/>
        <end position="29"/>
    </location>
</feature>
<sequence length="112" mass="12578">MSSNVLSSRDVNAQIKPVAPSDAKEPKSMEYHRQVLESRMKDDQAQKYVSPSDEIQSPATQKLSNFRNKNIMKKSKPQTLFQKTSTKSFEAAKGQPMFADIPKKADQTTDDA</sequence>
<evidence type="ECO:0000313" key="2">
    <source>
        <dbReference type="EMBL" id="KAF9695178.1"/>
    </source>
</evidence>
<dbReference type="OrthoDB" id="5578329at2759"/>
<evidence type="ECO:0000313" key="3">
    <source>
        <dbReference type="Proteomes" id="UP000651452"/>
    </source>
</evidence>
<name>A0A8H7J4I2_9PLEO</name>
<reference evidence="2" key="2">
    <citation type="submission" date="2020-09" db="EMBL/GenBank/DDBJ databases">
        <title>Reference genome assembly for Australian Ascochyta lentis isolate Al4.</title>
        <authorList>
            <person name="Lee R.C."/>
            <person name="Farfan-Caceres L.M."/>
            <person name="Debler J.W."/>
            <person name="Williams A.H."/>
            <person name="Henares B.M."/>
        </authorList>
    </citation>
    <scope>NUCLEOTIDE SEQUENCE</scope>
    <source>
        <strain evidence="2">Al4</strain>
    </source>
</reference>
<feature type="compositionally biased region" description="Basic and acidic residues" evidence="1">
    <location>
        <begin position="101"/>
        <end position="112"/>
    </location>
</feature>
<comment type="caution">
    <text evidence="2">The sequence shown here is derived from an EMBL/GenBank/DDBJ whole genome shotgun (WGS) entry which is preliminary data.</text>
</comment>
<protein>
    <recommendedName>
        <fullName evidence="4">Spo12-like protein</fullName>
    </recommendedName>
</protein>
<accession>A0A8H7J4I2</accession>
<proteinExistence type="predicted"/>
<feature type="region of interest" description="Disordered" evidence="1">
    <location>
        <begin position="91"/>
        <end position="112"/>
    </location>
</feature>
<reference evidence="2" key="1">
    <citation type="submission" date="2018-12" db="EMBL/GenBank/DDBJ databases">
        <authorList>
            <person name="Syme R.A."/>
            <person name="Farfan-Caceres L."/>
            <person name="Lichtenzveig J."/>
        </authorList>
    </citation>
    <scope>NUCLEOTIDE SEQUENCE</scope>
    <source>
        <strain evidence="2">Al4</strain>
    </source>
</reference>
<evidence type="ECO:0000256" key="1">
    <source>
        <dbReference type="SAM" id="MobiDB-lite"/>
    </source>
</evidence>
<feature type="compositionally biased region" description="Polar residues" evidence="1">
    <location>
        <begin position="47"/>
        <end position="58"/>
    </location>
</feature>
<dbReference type="EMBL" id="RZGK01000012">
    <property type="protein sequence ID" value="KAF9695178.1"/>
    <property type="molecule type" value="Genomic_DNA"/>
</dbReference>
<dbReference type="Proteomes" id="UP000651452">
    <property type="component" value="Unassembled WGS sequence"/>
</dbReference>
<feature type="region of interest" description="Disordered" evidence="1">
    <location>
        <begin position="39"/>
        <end position="58"/>
    </location>
</feature>
<evidence type="ECO:0008006" key="4">
    <source>
        <dbReference type="Google" id="ProtNLM"/>
    </source>
</evidence>
<organism evidence="2 3">
    <name type="scientific">Ascochyta lentis</name>
    <dbReference type="NCBI Taxonomy" id="205686"/>
    <lineage>
        <taxon>Eukaryota</taxon>
        <taxon>Fungi</taxon>
        <taxon>Dikarya</taxon>
        <taxon>Ascomycota</taxon>
        <taxon>Pezizomycotina</taxon>
        <taxon>Dothideomycetes</taxon>
        <taxon>Pleosporomycetidae</taxon>
        <taxon>Pleosporales</taxon>
        <taxon>Pleosporineae</taxon>
        <taxon>Didymellaceae</taxon>
        <taxon>Ascochyta</taxon>
    </lineage>
</organism>
<dbReference type="InterPro" id="IPR007727">
    <property type="entry name" value="Spo12"/>
</dbReference>
<feature type="compositionally biased region" description="Polar residues" evidence="1">
    <location>
        <begin position="1"/>
        <end position="11"/>
    </location>
</feature>
<dbReference type="Pfam" id="PF05032">
    <property type="entry name" value="Spo12"/>
    <property type="match status" value="1"/>
</dbReference>
<dbReference type="AlphaFoldDB" id="A0A8H7J4I2"/>
<gene>
    <name evidence="2" type="ORF">EKO04_006836</name>
</gene>
<keyword evidence="3" id="KW-1185">Reference proteome</keyword>